<organism evidence="2">
    <name type="scientific">Spironucleus salmonicida</name>
    <dbReference type="NCBI Taxonomy" id="348837"/>
    <lineage>
        <taxon>Eukaryota</taxon>
        <taxon>Metamonada</taxon>
        <taxon>Diplomonadida</taxon>
        <taxon>Hexamitidae</taxon>
        <taxon>Hexamitinae</taxon>
        <taxon>Spironucleus</taxon>
    </lineage>
</organism>
<feature type="region of interest" description="Disordered" evidence="1">
    <location>
        <begin position="116"/>
        <end position="137"/>
    </location>
</feature>
<sequence length="162" mass="18919">MSSHSIDLLDLYLAVIRVGRFHYKVIAEQLQTTPKQTEGRWYFEKRRSQQDDQDWRCILFKFVEFYCNQQINMTQEEIESTVIQIFKLTQSNKEDQAVSLLFSIVESRATLDKPPRKRKIVRSSSNSNSFSSTCSGVEGARDISEDELKAFDQFIEFGVDKE</sequence>
<feature type="compositionally biased region" description="Low complexity" evidence="1">
    <location>
        <begin position="123"/>
        <end position="132"/>
    </location>
</feature>
<dbReference type="VEuPathDB" id="GiardiaDB:SS50377_23545"/>
<proteinExistence type="predicted"/>
<gene>
    <name evidence="2" type="ORF">SS50377_11137</name>
</gene>
<evidence type="ECO:0000313" key="2">
    <source>
        <dbReference type="EMBL" id="EST48527.1"/>
    </source>
</evidence>
<reference evidence="2" key="1">
    <citation type="journal article" date="2014" name="PLoS Genet.">
        <title>The Genome of Spironucleus salmonicida Highlights a Fish Pathogen Adapted to Fluctuating Environments.</title>
        <authorList>
            <person name="Xu F."/>
            <person name="Jerlstrom-Hultqvist J."/>
            <person name="Einarsson E."/>
            <person name="Astvaldsson A."/>
            <person name="Svard S.G."/>
            <person name="Andersson J.O."/>
        </authorList>
    </citation>
    <scope>NUCLEOTIDE SEQUENCE</scope>
</reference>
<accession>V6LV61</accession>
<protein>
    <submittedName>
        <fullName evidence="2">Uncharacterized protein</fullName>
    </submittedName>
</protein>
<evidence type="ECO:0000256" key="1">
    <source>
        <dbReference type="SAM" id="MobiDB-lite"/>
    </source>
</evidence>
<dbReference type="AlphaFoldDB" id="V6LV61"/>
<dbReference type="EMBL" id="KI545981">
    <property type="protein sequence ID" value="EST48527.1"/>
    <property type="molecule type" value="Genomic_DNA"/>
</dbReference>
<name>V6LV61_9EUKA</name>